<protein>
    <submittedName>
        <fullName evidence="2">Uncharacterized protein</fullName>
    </submittedName>
</protein>
<feature type="compositionally biased region" description="Low complexity" evidence="1">
    <location>
        <begin position="146"/>
        <end position="158"/>
    </location>
</feature>
<accession>A0AAD7SP01</accession>
<keyword evidence="3" id="KW-1185">Reference proteome</keyword>
<evidence type="ECO:0000313" key="3">
    <source>
        <dbReference type="Proteomes" id="UP001221898"/>
    </source>
</evidence>
<gene>
    <name evidence="2" type="ORF">AAFF_G00309540</name>
</gene>
<name>A0AAD7SP01_9TELE</name>
<feature type="region of interest" description="Disordered" evidence="1">
    <location>
        <begin position="106"/>
        <end position="158"/>
    </location>
</feature>
<reference evidence="2" key="1">
    <citation type="journal article" date="2023" name="Science">
        <title>Genome structures resolve the early diversification of teleost fishes.</title>
        <authorList>
            <person name="Parey E."/>
            <person name="Louis A."/>
            <person name="Montfort J."/>
            <person name="Bouchez O."/>
            <person name="Roques C."/>
            <person name="Iampietro C."/>
            <person name="Lluch J."/>
            <person name="Castinel A."/>
            <person name="Donnadieu C."/>
            <person name="Desvignes T."/>
            <person name="Floi Bucao C."/>
            <person name="Jouanno E."/>
            <person name="Wen M."/>
            <person name="Mejri S."/>
            <person name="Dirks R."/>
            <person name="Jansen H."/>
            <person name="Henkel C."/>
            <person name="Chen W.J."/>
            <person name="Zahm M."/>
            <person name="Cabau C."/>
            <person name="Klopp C."/>
            <person name="Thompson A.W."/>
            <person name="Robinson-Rechavi M."/>
            <person name="Braasch I."/>
            <person name="Lecointre G."/>
            <person name="Bobe J."/>
            <person name="Postlethwait J.H."/>
            <person name="Berthelot C."/>
            <person name="Roest Crollius H."/>
            <person name="Guiguen Y."/>
        </authorList>
    </citation>
    <scope>NUCLEOTIDE SEQUENCE</scope>
    <source>
        <strain evidence="2">NC1722</strain>
    </source>
</reference>
<organism evidence="2 3">
    <name type="scientific">Aldrovandia affinis</name>
    <dbReference type="NCBI Taxonomy" id="143900"/>
    <lineage>
        <taxon>Eukaryota</taxon>
        <taxon>Metazoa</taxon>
        <taxon>Chordata</taxon>
        <taxon>Craniata</taxon>
        <taxon>Vertebrata</taxon>
        <taxon>Euteleostomi</taxon>
        <taxon>Actinopterygii</taxon>
        <taxon>Neopterygii</taxon>
        <taxon>Teleostei</taxon>
        <taxon>Notacanthiformes</taxon>
        <taxon>Halosauridae</taxon>
        <taxon>Aldrovandia</taxon>
    </lineage>
</organism>
<dbReference type="AlphaFoldDB" id="A0AAD7SP01"/>
<proteinExistence type="predicted"/>
<evidence type="ECO:0000256" key="1">
    <source>
        <dbReference type="SAM" id="MobiDB-lite"/>
    </source>
</evidence>
<dbReference type="EMBL" id="JAINUG010000045">
    <property type="protein sequence ID" value="KAJ8406066.1"/>
    <property type="molecule type" value="Genomic_DNA"/>
</dbReference>
<feature type="compositionally biased region" description="Low complexity" evidence="1">
    <location>
        <begin position="131"/>
        <end position="140"/>
    </location>
</feature>
<comment type="caution">
    <text evidence="2">The sequence shown here is derived from an EMBL/GenBank/DDBJ whole genome shotgun (WGS) entry which is preliminary data.</text>
</comment>
<sequence length="158" mass="16288">MAAFAPRERPGRMESPAPAYRRLAPAPSDAAAALAVLFWRGAAALGAGAPDRSEATGLFPAASFASRTEAPPLSPLTGRLLLCSAVCEMLAGLCVDQCGLPAGTAMRRPGHKAHGGRSPPRVHQEERRSVPPGLALLSPRSPAPASPSALSEARLQQP</sequence>
<evidence type="ECO:0000313" key="2">
    <source>
        <dbReference type="EMBL" id="KAJ8406066.1"/>
    </source>
</evidence>
<dbReference type="Proteomes" id="UP001221898">
    <property type="component" value="Unassembled WGS sequence"/>
</dbReference>